<dbReference type="Gene3D" id="1.20.1250.20">
    <property type="entry name" value="MFS general substrate transporter like domains"/>
    <property type="match status" value="2"/>
</dbReference>
<dbReference type="InterPro" id="IPR036259">
    <property type="entry name" value="MFS_trans_sf"/>
</dbReference>
<evidence type="ECO:0000313" key="9">
    <source>
        <dbReference type="Proteomes" id="UP000245119"/>
    </source>
</evidence>
<dbReference type="AlphaFoldDB" id="A0A2T7PYQ8"/>
<dbReference type="Pfam" id="PF05978">
    <property type="entry name" value="UNC-93"/>
    <property type="match status" value="1"/>
</dbReference>
<feature type="transmembrane region" description="Helical" evidence="7">
    <location>
        <begin position="528"/>
        <end position="554"/>
    </location>
</feature>
<comment type="similarity">
    <text evidence="2">Belongs to the unc-93 family.</text>
</comment>
<feature type="transmembrane region" description="Helical" evidence="7">
    <location>
        <begin position="560"/>
        <end position="580"/>
    </location>
</feature>
<gene>
    <name evidence="8" type="ORF">C0Q70_01178</name>
</gene>
<dbReference type="InterPro" id="IPR051951">
    <property type="entry name" value="UNC-93_regulatory"/>
</dbReference>
<keyword evidence="4 7" id="KW-1133">Transmembrane helix</keyword>
<dbReference type="PANTHER" id="PTHR19444:SF13">
    <property type="entry name" value="PROTEIN UNC-93 HOMOLOG A"/>
    <property type="match status" value="1"/>
</dbReference>
<keyword evidence="5 7" id="KW-0472">Membrane</keyword>
<dbReference type="SUPFAM" id="SSF103473">
    <property type="entry name" value="MFS general substrate transporter"/>
    <property type="match status" value="1"/>
</dbReference>
<keyword evidence="9" id="KW-1185">Reference proteome</keyword>
<feature type="transmembrane region" description="Helical" evidence="7">
    <location>
        <begin position="682"/>
        <end position="703"/>
    </location>
</feature>
<sequence length="719" mass="79384">MNKNLSEETDIYANSDYTDTVSSVDSHTFLLPEKRTEDDAEDDTADKKNSLTATAVASQDNAAFYKNPAFAEEFGTEHAENFIEFSSAPQGDLLNNVTINRCSDTCLESCIRHQCVEEVNAVSDLKERAYPSETAILVENTAVAELVELLKEQCPSECVDIQVQELHEPVYQPLTEPVDKQGWMNSTESLHQYKLLKQGRSHLEPGEHDHSSFRSLAAESLSSLSRACQVALVHIRTDMEFGSMLSIEDHAKCPDQDKGFLPSELESLKKEGQQKSGPAVQSGRHKRNMIFMSILSSINHEGGVGVTSLAAYFILYTLGSLVSPVVVKGLGVRLPVLVGLVVQLAHIGANLYPAMWLMVLSSGAGGFTVALMWNAMSTYIVLLARGEAEVKRLTYERVSDKYFGFFSFIFQFNLMVGSVISSLVLTFGNQAGAGTAAVALANMSISNLSDANVQHVIPPPHQESSVVSDETKYLLFGTFMLIIVVAFLIGAFLMEPLRPHLLSPSSAPLKMVKQQLVSLARFSRNPKFLLLTPMLLYFSMQFNFICSDVMMAYVTCPVGVHMVGYTMVCYGAMCSVSSYVNQALATRVRRSCFITIACALNASMLIFLRVWQPHPDTYVPLFIVTGLWGFADGIWNVQTNCLMASMFADHYEDAFTGFRVGQGLGGALVMSYSQFLCMAVKIYMMLAAVVVVFAGYVGAEVLIRRDRKKLQRPHENEYV</sequence>
<feature type="transmembrane region" description="Helical" evidence="7">
    <location>
        <begin position="473"/>
        <end position="494"/>
    </location>
</feature>
<comment type="caution">
    <text evidence="8">The sequence shown here is derived from an EMBL/GenBank/DDBJ whole genome shotgun (WGS) entry which is preliminary data.</text>
</comment>
<dbReference type="GO" id="GO:0016020">
    <property type="term" value="C:membrane"/>
    <property type="evidence" value="ECO:0007669"/>
    <property type="project" value="UniProtKB-SubCell"/>
</dbReference>
<protein>
    <submittedName>
        <fullName evidence="8">Uncharacterized protein</fullName>
    </submittedName>
</protein>
<feature type="transmembrane region" description="Helical" evidence="7">
    <location>
        <begin position="334"/>
        <end position="352"/>
    </location>
</feature>
<dbReference type="PANTHER" id="PTHR19444">
    <property type="entry name" value="UNC-93 RELATED"/>
    <property type="match status" value="1"/>
</dbReference>
<evidence type="ECO:0000313" key="8">
    <source>
        <dbReference type="EMBL" id="PVD38562.1"/>
    </source>
</evidence>
<evidence type="ECO:0000256" key="3">
    <source>
        <dbReference type="ARBA" id="ARBA00022692"/>
    </source>
</evidence>
<name>A0A2T7PYQ8_POMCA</name>
<dbReference type="OrthoDB" id="78663at2759"/>
<evidence type="ECO:0000256" key="4">
    <source>
        <dbReference type="ARBA" id="ARBA00022989"/>
    </source>
</evidence>
<evidence type="ECO:0000256" key="2">
    <source>
        <dbReference type="ARBA" id="ARBA00009172"/>
    </source>
</evidence>
<dbReference type="STRING" id="400727.A0A2T7PYQ8"/>
<feature type="transmembrane region" description="Helical" evidence="7">
    <location>
        <begin position="402"/>
        <end position="425"/>
    </location>
</feature>
<dbReference type="InterPro" id="IPR010291">
    <property type="entry name" value="Ion_channel_UNC-93"/>
</dbReference>
<reference evidence="8 9" key="1">
    <citation type="submission" date="2018-04" db="EMBL/GenBank/DDBJ databases">
        <title>The genome of golden apple snail Pomacea canaliculata provides insight into stress tolerance and invasive adaptation.</title>
        <authorList>
            <person name="Liu C."/>
            <person name="Liu B."/>
            <person name="Ren Y."/>
            <person name="Zhang Y."/>
            <person name="Wang H."/>
            <person name="Li S."/>
            <person name="Jiang F."/>
            <person name="Yin L."/>
            <person name="Zhang G."/>
            <person name="Qian W."/>
            <person name="Fan W."/>
        </authorList>
    </citation>
    <scope>NUCLEOTIDE SEQUENCE [LARGE SCALE GENOMIC DNA]</scope>
    <source>
        <strain evidence="8">SZHN2017</strain>
        <tissue evidence="8">Muscle</tissue>
    </source>
</reference>
<feature type="region of interest" description="Disordered" evidence="6">
    <location>
        <begin position="28"/>
        <end position="47"/>
    </location>
</feature>
<proteinExistence type="inferred from homology"/>
<comment type="subcellular location">
    <subcellularLocation>
        <location evidence="1">Membrane</location>
        <topology evidence="1">Multi-pass membrane protein</topology>
    </subcellularLocation>
</comment>
<dbReference type="EMBL" id="PZQS01000001">
    <property type="protein sequence ID" value="PVD38562.1"/>
    <property type="molecule type" value="Genomic_DNA"/>
</dbReference>
<feature type="transmembrane region" description="Helical" evidence="7">
    <location>
        <begin position="358"/>
        <end position="382"/>
    </location>
</feature>
<feature type="transmembrane region" description="Helical" evidence="7">
    <location>
        <begin position="309"/>
        <end position="327"/>
    </location>
</feature>
<keyword evidence="3 7" id="KW-0812">Transmembrane</keyword>
<dbReference type="Proteomes" id="UP000245119">
    <property type="component" value="Linkage Group LG1"/>
</dbReference>
<evidence type="ECO:0000256" key="1">
    <source>
        <dbReference type="ARBA" id="ARBA00004141"/>
    </source>
</evidence>
<accession>A0A2T7PYQ8</accession>
<evidence type="ECO:0000256" key="5">
    <source>
        <dbReference type="ARBA" id="ARBA00023136"/>
    </source>
</evidence>
<organism evidence="8 9">
    <name type="scientific">Pomacea canaliculata</name>
    <name type="common">Golden apple snail</name>
    <dbReference type="NCBI Taxonomy" id="400727"/>
    <lineage>
        <taxon>Eukaryota</taxon>
        <taxon>Metazoa</taxon>
        <taxon>Spiralia</taxon>
        <taxon>Lophotrochozoa</taxon>
        <taxon>Mollusca</taxon>
        <taxon>Gastropoda</taxon>
        <taxon>Caenogastropoda</taxon>
        <taxon>Architaenioglossa</taxon>
        <taxon>Ampullarioidea</taxon>
        <taxon>Ampullariidae</taxon>
        <taxon>Pomacea</taxon>
    </lineage>
</organism>
<evidence type="ECO:0000256" key="6">
    <source>
        <dbReference type="SAM" id="MobiDB-lite"/>
    </source>
</evidence>
<evidence type="ECO:0000256" key="7">
    <source>
        <dbReference type="SAM" id="Phobius"/>
    </source>
</evidence>
<feature type="transmembrane region" description="Helical" evidence="7">
    <location>
        <begin position="592"/>
        <end position="611"/>
    </location>
</feature>